<keyword evidence="2" id="KW-1133">Transmembrane helix</keyword>
<dbReference type="PANTHER" id="PTHR36205:SF3">
    <property type="entry name" value="MAJOR FACILITATOR SUPERFAMILY TRANSPORTER"/>
    <property type="match status" value="1"/>
</dbReference>
<gene>
    <name evidence="3" type="ORF">SUNI508_03073</name>
</gene>
<dbReference type="EMBL" id="JARVKF010000013">
    <property type="protein sequence ID" value="KAK9425712.1"/>
    <property type="molecule type" value="Genomic_DNA"/>
</dbReference>
<proteinExistence type="predicted"/>
<sequence length="664" mass="75368">MALVTNLAARSTLRIATCLLAVVIFLYLLRPWEFSLVEVLGNSQETYRASPLGHLGGESEQRPQLSEVEDDASTSALTHEPGPEGLAVSKPELGYEDLTRLSVEEFEANLATDQKWRPSFPALSGFFDGIHSLVSFSEWKPQQEQPIGDWGIASPFEKESEMALIRVNISLTSDSDPVAACYLDEQETIASPDVFAYPGVPANMPAPYFGDYNELGLISGSCYDRYGRFGPYGYSYGPEQGGLGLSNATQNTGTEAVGKLFEPIDYRQVNWGQAQKRCYEKNAQRFRRPNETQNAVAANHIRRHAFVLRAWENYNYTDAQLLSIRAMINELSLKSRAEYDVHILVEIKDLSQPIWGSPKAYREVLERNTPREFWGITTLWSEDLLHTYYSTNAFEEAPTFQENKQNSVTGVFRSGHWPMQWFSQQHPEYEFFWNWEMDVRYTGHYYEFTNALSKWSDNQPRKGLWERNAKFWIPSEHGSWGEFVDMVENTTARGSEAPIWGPAQFEDAQGLLDYPGGVIPPTAYEKDNYEWGVGEAADLVTFNPIFDVEKSTWLHGTDVTGYNTTLGLPPRRCSVVAVTRMSKRLLNLMHEETWKKRHSMFPEVFPASIALHYGLKAVYPPIPVYLDSSKQLPKLFHAPYNLFREFIGSLSSVSALATLVSDSR</sequence>
<dbReference type="InterPro" id="IPR021822">
    <property type="entry name" value="DUF3405"/>
</dbReference>
<feature type="region of interest" description="Disordered" evidence="1">
    <location>
        <begin position="51"/>
        <end position="89"/>
    </location>
</feature>
<organism evidence="3 4">
    <name type="scientific">Seiridium unicorne</name>
    <dbReference type="NCBI Taxonomy" id="138068"/>
    <lineage>
        <taxon>Eukaryota</taxon>
        <taxon>Fungi</taxon>
        <taxon>Dikarya</taxon>
        <taxon>Ascomycota</taxon>
        <taxon>Pezizomycotina</taxon>
        <taxon>Sordariomycetes</taxon>
        <taxon>Xylariomycetidae</taxon>
        <taxon>Amphisphaeriales</taxon>
        <taxon>Sporocadaceae</taxon>
        <taxon>Seiridium</taxon>
    </lineage>
</organism>
<dbReference type="PANTHER" id="PTHR36205">
    <property type="entry name" value="CHROMOSOME 19, WHOLE GENOME SHOTGUN SEQUENCE"/>
    <property type="match status" value="1"/>
</dbReference>
<keyword evidence="4" id="KW-1185">Reference proteome</keyword>
<protein>
    <submittedName>
        <fullName evidence="3">Uncharacterized protein</fullName>
    </submittedName>
</protein>
<feature type="transmembrane region" description="Helical" evidence="2">
    <location>
        <begin position="12"/>
        <end position="29"/>
    </location>
</feature>
<evidence type="ECO:0000256" key="1">
    <source>
        <dbReference type="SAM" id="MobiDB-lite"/>
    </source>
</evidence>
<comment type="caution">
    <text evidence="3">The sequence shown here is derived from an EMBL/GenBank/DDBJ whole genome shotgun (WGS) entry which is preliminary data.</text>
</comment>
<evidence type="ECO:0000313" key="4">
    <source>
        <dbReference type="Proteomes" id="UP001408356"/>
    </source>
</evidence>
<accession>A0ABR2VFP4</accession>
<keyword evidence="2" id="KW-0812">Transmembrane</keyword>
<dbReference type="Pfam" id="PF11885">
    <property type="entry name" value="DUF3405"/>
    <property type="match status" value="1"/>
</dbReference>
<evidence type="ECO:0000256" key="2">
    <source>
        <dbReference type="SAM" id="Phobius"/>
    </source>
</evidence>
<dbReference type="Proteomes" id="UP001408356">
    <property type="component" value="Unassembled WGS sequence"/>
</dbReference>
<keyword evidence="2" id="KW-0472">Membrane</keyword>
<reference evidence="3 4" key="1">
    <citation type="journal article" date="2024" name="J. Plant Pathol.">
        <title>Sequence and assembly of the genome of Seiridium unicorne, isolate CBS 538.82, causal agent of cypress canker disease.</title>
        <authorList>
            <person name="Scali E."/>
            <person name="Rocca G.D."/>
            <person name="Danti R."/>
            <person name="Garbelotto M."/>
            <person name="Barberini S."/>
            <person name="Baroncelli R."/>
            <person name="Emiliani G."/>
        </authorList>
    </citation>
    <scope>NUCLEOTIDE SEQUENCE [LARGE SCALE GENOMIC DNA]</scope>
    <source>
        <strain evidence="3 4">BM-138-508</strain>
    </source>
</reference>
<name>A0ABR2VFP4_9PEZI</name>
<evidence type="ECO:0000313" key="3">
    <source>
        <dbReference type="EMBL" id="KAK9425712.1"/>
    </source>
</evidence>